<sequence>MKRFFIQTFLTASLVASPGAAQDRVQAYLDMFDTWCLSRLQDPTQDWEAHYPKAGHGVSSHFEVNNIPQSTYKRVYEPFGLALEQEKHTCRVSEEDPKFTLQEGIALQDGLTRLMARRYPDLLVQDDRSLSAFDLNRTWTDGPARTEKAHWGVIYLKFGGDLEGTSTTLALPRGSGL</sequence>
<dbReference type="STRING" id="453582.SAMN05421580_10269"/>
<reference evidence="2" key="1">
    <citation type="submission" date="2017-01" db="EMBL/GenBank/DDBJ databases">
        <authorList>
            <person name="Varghese N."/>
            <person name="Submissions S."/>
        </authorList>
    </citation>
    <scope>NUCLEOTIDE SEQUENCE [LARGE SCALE GENOMIC DNA]</scope>
    <source>
        <strain evidence="2">DSM 19945</strain>
    </source>
</reference>
<dbReference type="AlphaFoldDB" id="A0A1N7JQ68"/>
<gene>
    <name evidence="1" type="ORF">SAMN05421580_10269</name>
</gene>
<proteinExistence type="predicted"/>
<evidence type="ECO:0000313" key="1">
    <source>
        <dbReference type="EMBL" id="SIS51489.1"/>
    </source>
</evidence>
<protein>
    <submittedName>
        <fullName evidence="1">Uncharacterized protein</fullName>
    </submittedName>
</protein>
<dbReference type="RefSeq" id="WP_076483678.1">
    <property type="nucleotide sequence ID" value="NZ_FTOG01000002.1"/>
</dbReference>
<keyword evidence="2" id="KW-1185">Reference proteome</keyword>
<evidence type="ECO:0000313" key="2">
    <source>
        <dbReference type="Proteomes" id="UP000186221"/>
    </source>
</evidence>
<accession>A0A1N7JQ68</accession>
<name>A0A1N7JQ68_9RHOB</name>
<dbReference type="EMBL" id="FTOG01000002">
    <property type="protein sequence ID" value="SIS51489.1"/>
    <property type="molecule type" value="Genomic_DNA"/>
</dbReference>
<dbReference type="Proteomes" id="UP000186221">
    <property type="component" value="Unassembled WGS sequence"/>
</dbReference>
<organism evidence="1 2">
    <name type="scientific">Rhodobacter aestuarii</name>
    <dbReference type="NCBI Taxonomy" id="453582"/>
    <lineage>
        <taxon>Bacteria</taxon>
        <taxon>Pseudomonadati</taxon>
        <taxon>Pseudomonadota</taxon>
        <taxon>Alphaproteobacteria</taxon>
        <taxon>Rhodobacterales</taxon>
        <taxon>Rhodobacter group</taxon>
        <taxon>Rhodobacter</taxon>
    </lineage>
</organism>